<comment type="similarity">
    <text evidence="13">Belongs to the class-I aminoacyl-tRNA synthetase family. MetG type 2A subfamily.</text>
</comment>
<evidence type="ECO:0000256" key="3">
    <source>
        <dbReference type="ARBA" id="ARBA00011738"/>
    </source>
</evidence>
<proteinExistence type="inferred from homology"/>
<dbReference type="InterPro" id="IPR009080">
    <property type="entry name" value="tRNAsynth_Ia_anticodon-bd"/>
</dbReference>
<dbReference type="Gene3D" id="3.40.50.620">
    <property type="entry name" value="HUPs"/>
    <property type="match status" value="1"/>
</dbReference>
<dbReference type="SUPFAM" id="SSF50249">
    <property type="entry name" value="Nucleic acid-binding proteins"/>
    <property type="match status" value="1"/>
</dbReference>
<comment type="caution">
    <text evidence="16">The sequence shown here is derived from an EMBL/GenBank/DDBJ whole genome shotgun (WGS) entry which is preliminary data.</text>
</comment>
<dbReference type="CDD" id="cd00814">
    <property type="entry name" value="MetRS_core"/>
    <property type="match status" value="1"/>
</dbReference>
<dbReference type="PROSITE" id="PS50886">
    <property type="entry name" value="TRBD"/>
    <property type="match status" value="1"/>
</dbReference>
<evidence type="ECO:0000256" key="10">
    <source>
        <dbReference type="ARBA" id="ARBA00022917"/>
    </source>
</evidence>
<feature type="domain" description="TRNA-binding" evidence="15">
    <location>
        <begin position="550"/>
        <end position="650"/>
    </location>
</feature>
<dbReference type="HAMAP" id="MF_01228">
    <property type="entry name" value="Met_tRNA_synth_type2"/>
    <property type="match status" value="1"/>
</dbReference>
<dbReference type="GO" id="GO:0000049">
    <property type="term" value="F:tRNA binding"/>
    <property type="evidence" value="ECO:0007669"/>
    <property type="project" value="UniProtKB-UniRule"/>
</dbReference>
<dbReference type="InterPro" id="IPR015413">
    <property type="entry name" value="Methionyl/Leucyl_tRNA_Synth"/>
</dbReference>
<dbReference type="GO" id="GO:0004825">
    <property type="term" value="F:methionine-tRNA ligase activity"/>
    <property type="evidence" value="ECO:0007669"/>
    <property type="project" value="UniProtKB-UniRule"/>
</dbReference>
<dbReference type="Pfam" id="PF19303">
    <property type="entry name" value="Anticodon_3"/>
    <property type="match status" value="1"/>
</dbReference>
<dbReference type="InterPro" id="IPR001412">
    <property type="entry name" value="aa-tRNA-synth_I_CS"/>
</dbReference>
<keyword evidence="7 13" id="KW-0547">Nucleotide-binding</keyword>
<evidence type="ECO:0000256" key="6">
    <source>
        <dbReference type="ARBA" id="ARBA00022598"/>
    </source>
</evidence>
<dbReference type="PANTHER" id="PTHR43326">
    <property type="entry name" value="METHIONYL-TRNA SYNTHETASE"/>
    <property type="match status" value="1"/>
</dbReference>
<reference evidence="16" key="1">
    <citation type="submission" date="2019-12" db="EMBL/GenBank/DDBJ databases">
        <title>Clostridiaceae gen. nov. sp. nov., isolated from sediment in Xinjiang, China.</title>
        <authorList>
            <person name="Zhang R."/>
        </authorList>
    </citation>
    <scope>NUCLEOTIDE SEQUENCE</scope>
    <source>
        <strain evidence="16">D2Q-11</strain>
    </source>
</reference>
<dbReference type="CDD" id="cd07957">
    <property type="entry name" value="Anticodon_Ia_Met"/>
    <property type="match status" value="1"/>
</dbReference>
<dbReference type="PRINTS" id="PR01041">
    <property type="entry name" value="TRNASYNTHMET"/>
</dbReference>
<keyword evidence="8 13" id="KW-0067">ATP-binding</keyword>
<keyword evidence="17" id="KW-1185">Reference proteome</keyword>
<evidence type="ECO:0000259" key="15">
    <source>
        <dbReference type="PROSITE" id="PS50886"/>
    </source>
</evidence>
<dbReference type="Gene3D" id="2.40.50.140">
    <property type="entry name" value="Nucleic acid-binding proteins"/>
    <property type="match status" value="1"/>
</dbReference>
<dbReference type="InterPro" id="IPR004495">
    <property type="entry name" value="Met-tRNA-synth_bsu_C"/>
</dbReference>
<evidence type="ECO:0000256" key="8">
    <source>
        <dbReference type="ARBA" id="ARBA00022840"/>
    </source>
</evidence>
<dbReference type="SUPFAM" id="SSF47323">
    <property type="entry name" value="Anticodon-binding domain of a subclass of class I aminoacyl-tRNA synthetases"/>
    <property type="match status" value="1"/>
</dbReference>
<dbReference type="InterPro" id="IPR014729">
    <property type="entry name" value="Rossmann-like_a/b/a_fold"/>
</dbReference>
<dbReference type="GO" id="GO:0046872">
    <property type="term" value="F:metal ion binding"/>
    <property type="evidence" value="ECO:0007669"/>
    <property type="project" value="UniProtKB-KW"/>
</dbReference>
<dbReference type="EMBL" id="WSFT01000024">
    <property type="protein sequence ID" value="MBS4537907.1"/>
    <property type="molecule type" value="Genomic_DNA"/>
</dbReference>
<dbReference type="InterPro" id="IPR023457">
    <property type="entry name" value="Met-tRNA_synth_2"/>
</dbReference>
<dbReference type="InterPro" id="IPR033911">
    <property type="entry name" value="MetRS_core"/>
</dbReference>
<name>A0A942Z6S9_9FIRM</name>
<dbReference type="FunFam" id="2.170.220.10:FF:000002">
    <property type="entry name" value="Methionine--tRNA ligase"/>
    <property type="match status" value="1"/>
</dbReference>
<feature type="coiled-coil region" evidence="14">
    <location>
        <begin position="510"/>
        <end position="537"/>
    </location>
</feature>
<keyword evidence="10 13" id="KW-0648">Protein biosynthesis</keyword>
<dbReference type="PANTHER" id="PTHR43326:SF1">
    <property type="entry name" value="METHIONINE--TRNA LIGASE, MITOCHONDRIAL"/>
    <property type="match status" value="1"/>
</dbReference>
<protein>
    <recommendedName>
        <fullName evidence="13">Methionine--tRNA ligase</fullName>
        <ecNumber evidence="13">6.1.1.10</ecNumber>
    </recommendedName>
    <alternativeName>
        <fullName evidence="13">Methionyl-tRNA synthetase</fullName>
        <shortName evidence="13">MetRS</shortName>
    </alternativeName>
</protein>
<dbReference type="InterPro" id="IPR002547">
    <property type="entry name" value="tRNA-bd_dom"/>
</dbReference>
<dbReference type="InterPro" id="IPR014758">
    <property type="entry name" value="Met-tRNA_synth"/>
</dbReference>
<evidence type="ECO:0000256" key="2">
    <source>
        <dbReference type="ARBA" id="ARBA00004496"/>
    </source>
</evidence>
<dbReference type="AlphaFoldDB" id="A0A942Z6S9"/>
<feature type="binding site" evidence="13">
    <location>
        <position position="129"/>
    </location>
    <ligand>
        <name>Zn(2+)</name>
        <dbReference type="ChEBI" id="CHEBI:29105"/>
    </ligand>
</feature>
<comment type="caution">
    <text evidence="13">Lacks conserved residue(s) required for the propagation of feature annotation.</text>
</comment>
<evidence type="ECO:0000256" key="5">
    <source>
        <dbReference type="ARBA" id="ARBA00022555"/>
    </source>
</evidence>
<organism evidence="16 17">
    <name type="scientific">Anaeromonas frigoriresistens</name>
    <dbReference type="NCBI Taxonomy" id="2683708"/>
    <lineage>
        <taxon>Bacteria</taxon>
        <taxon>Bacillati</taxon>
        <taxon>Bacillota</taxon>
        <taxon>Tissierellia</taxon>
        <taxon>Tissierellales</taxon>
        <taxon>Thermohalobacteraceae</taxon>
        <taxon>Anaeromonas</taxon>
    </lineage>
</organism>
<dbReference type="SUPFAM" id="SSF52374">
    <property type="entry name" value="Nucleotidylyl transferase"/>
    <property type="match status" value="1"/>
</dbReference>
<dbReference type="NCBIfam" id="TIGR00399">
    <property type="entry name" value="metG_C_term"/>
    <property type="match status" value="1"/>
</dbReference>
<dbReference type="InterPro" id="IPR012340">
    <property type="entry name" value="NA-bd_OB-fold"/>
</dbReference>
<dbReference type="FunFam" id="1.10.730.10:FF:000026">
    <property type="entry name" value="Methionine--tRNA ligase"/>
    <property type="match status" value="1"/>
</dbReference>
<dbReference type="NCBIfam" id="NF008900">
    <property type="entry name" value="PRK12267.1"/>
    <property type="match status" value="1"/>
</dbReference>
<dbReference type="CDD" id="cd02800">
    <property type="entry name" value="tRNA_bind_EcMetRS_like"/>
    <property type="match status" value="1"/>
</dbReference>
<feature type="binding site" evidence="13">
    <location>
        <position position="146"/>
    </location>
    <ligand>
        <name>Zn(2+)</name>
        <dbReference type="ChEBI" id="CHEBI:29105"/>
    </ligand>
</feature>
<keyword evidence="13" id="KW-0479">Metal-binding</keyword>
<dbReference type="Gene3D" id="2.170.220.10">
    <property type="match status" value="1"/>
</dbReference>
<dbReference type="NCBIfam" id="TIGR00398">
    <property type="entry name" value="metG"/>
    <property type="match status" value="1"/>
</dbReference>
<gene>
    <name evidence="13 16" type="primary">metG</name>
    <name evidence="16" type="ORF">GOQ27_05505</name>
</gene>
<dbReference type="Gene3D" id="1.10.730.10">
    <property type="entry name" value="Isoleucyl-tRNA Synthetase, Domain 1"/>
    <property type="match status" value="1"/>
</dbReference>
<evidence type="ECO:0000256" key="13">
    <source>
        <dbReference type="HAMAP-Rule" id="MF_01228"/>
    </source>
</evidence>
<dbReference type="InterPro" id="IPR041872">
    <property type="entry name" value="Anticodon_Met"/>
</dbReference>
<feature type="binding site" evidence="13">
    <location>
        <position position="149"/>
    </location>
    <ligand>
        <name>Zn(2+)</name>
        <dbReference type="ChEBI" id="CHEBI:29105"/>
    </ligand>
</feature>
<dbReference type="GO" id="GO:0006431">
    <property type="term" value="P:methionyl-tRNA aminoacylation"/>
    <property type="evidence" value="ECO:0007669"/>
    <property type="project" value="UniProtKB-UniRule"/>
</dbReference>
<keyword evidence="5 13" id="KW-0820">tRNA-binding</keyword>
<comment type="subunit">
    <text evidence="3 13">Homodimer.</text>
</comment>
<comment type="catalytic activity">
    <reaction evidence="12 13">
        <text>tRNA(Met) + L-methionine + ATP = L-methionyl-tRNA(Met) + AMP + diphosphate</text>
        <dbReference type="Rhea" id="RHEA:13481"/>
        <dbReference type="Rhea" id="RHEA-COMP:9667"/>
        <dbReference type="Rhea" id="RHEA-COMP:9698"/>
        <dbReference type="ChEBI" id="CHEBI:30616"/>
        <dbReference type="ChEBI" id="CHEBI:33019"/>
        <dbReference type="ChEBI" id="CHEBI:57844"/>
        <dbReference type="ChEBI" id="CHEBI:78442"/>
        <dbReference type="ChEBI" id="CHEBI:78530"/>
        <dbReference type="ChEBI" id="CHEBI:456215"/>
        <dbReference type="EC" id="6.1.1.10"/>
    </reaction>
</comment>
<accession>A0A942Z6S9</accession>
<evidence type="ECO:0000256" key="14">
    <source>
        <dbReference type="SAM" id="Coils"/>
    </source>
</evidence>
<evidence type="ECO:0000313" key="16">
    <source>
        <dbReference type="EMBL" id="MBS4537907.1"/>
    </source>
</evidence>
<keyword evidence="6 13" id="KW-0436">Ligase</keyword>
<evidence type="ECO:0000256" key="12">
    <source>
        <dbReference type="ARBA" id="ARBA00047364"/>
    </source>
</evidence>
<evidence type="ECO:0000256" key="4">
    <source>
        <dbReference type="ARBA" id="ARBA00022490"/>
    </source>
</evidence>
<dbReference type="Proteomes" id="UP000724672">
    <property type="component" value="Unassembled WGS sequence"/>
</dbReference>
<dbReference type="PROSITE" id="PS00178">
    <property type="entry name" value="AA_TRNA_LIGASE_I"/>
    <property type="match status" value="1"/>
</dbReference>
<comment type="subcellular location">
    <subcellularLocation>
        <location evidence="2 13">Cytoplasm</location>
    </subcellularLocation>
</comment>
<keyword evidence="14" id="KW-0175">Coiled coil</keyword>
<evidence type="ECO:0000256" key="7">
    <source>
        <dbReference type="ARBA" id="ARBA00022741"/>
    </source>
</evidence>
<keyword evidence="4 13" id="KW-0963">Cytoplasm</keyword>
<comment type="function">
    <text evidence="1 13">Is required not only for elongation of protein synthesis but also for the initiation of all mRNA translation through initiator tRNA(fMet) aminoacylation.</text>
</comment>
<dbReference type="GO" id="GO:0005737">
    <property type="term" value="C:cytoplasm"/>
    <property type="evidence" value="ECO:0007669"/>
    <property type="project" value="UniProtKB-SubCell"/>
</dbReference>
<dbReference type="EC" id="6.1.1.10" evidence="13"/>
<dbReference type="GO" id="GO:0005524">
    <property type="term" value="F:ATP binding"/>
    <property type="evidence" value="ECO:0007669"/>
    <property type="project" value="UniProtKB-UniRule"/>
</dbReference>
<dbReference type="FunFam" id="2.40.50.140:FF:000042">
    <property type="entry name" value="Methionine--tRNA ligase"/>
    <property type="match status" value="1"/>
</dbReference>
<keyword evidence="11 13" id="KW-0030">Aminoacyl-tRNA synthetase</keyword>
<sequence length="650" mass="74859">MADKNTFYITTPLYYPSANLTIGHTYTTVAVDALARYKRLQGYDVKFLTGTDEHGQKIEEVAKKKGLKPKEYVDGIVADIKKLWGQLDITYDIFIRTTDDYHEEAVKKIFQRLYDQGDIYKGVYEGYYCTPCESFFTESQLNEGKCPDCGREVHTDREETYFFKLSKYQDRILKLLEENPDFLQPESRRNEMINNFLKPGLDDLSVTRSSLDWGIKVPFDEEHVIYVWTDALSNYITALGYLSDDDSDYKKYWPADIHFVGKEIVRFHTIIWPAILMALGEELPKQVFAHGWILFDNDRMSKSKGNVVYPEPIIDLYGVDALKYFLLREFTFGQDGSFTKEKFMNRLNSDLANDLGNLVSRTVAMIDKYNGGIIPEAKEEGEFDDQLRGLAISTPTMVDSHMDKLKYSNALEEVWKLISRTNKYIDETAPWVLAKDEDKKDRLDTVLYNLSESIRIISVLIRPFMENTSNDIWKQFGIDKSEMTTWESLSDWGRLKSGLNVRKSKPMFPRLDVKEEIEKLDEENQKLIDKRKGVKKEEPKVEENYITLDDFDKLDLKVAEIINAEKHPNADKLLVFKLKVGEEERQIVSGIAEAYEPEELIGKNVVIIANLKPIKLRGVESQGMILSAEKGKALSLLTTLEDIDSGAKVV</sequence>
<evidence type="ECO:0000256" key="1">
    <source>
        <dbReference type="ARBA" id="ARBA00003314"/>
    </source>
</evidence>
<dbReference type="Pfam" id="PF09334">
    <property type="entry name" value="tRNA-synt_1g"/>
    <property type="match status" value="2"/>
</dbReference>
<evidence type="ECO:0000313" key="17">
    <source>
        <dbReference type="Proteomes" id="UP000724672"/>
    </source>
</evidence>
<dbReference type="RefSeq" id="WP_203365836.1">
    <property type="nucleotide sequence ID" value="NZ_WSFT01000024.1"/>
</dbReference>
<dbReference type="Pfam" id="PF01588">
    <property type="entry name" value="tRNA_bind"/>
    <property type="match status" value="1"/>
</dbReference>
<evidence type="ECO:0000256" key="11">
    <source>
        <dbReference type="ARBA" id="ARBA00023146"/>
    </source>
</evidence>
<keyword evidence="9 13" id="KW-0694">RNA-binding</keyword>
<comment type="cofactor">
    <cofactor evidence="13">
        <name>Zn(2+)</name>
        <dbReference type="ChEBI" id="CHEBI:29105"/>
    </cofactor>
    <text evidence="13">Binds 1 zinc ion per subunit.</text>
</comment>
<feature type="binding site" evidence="13">
    <location>
        <position position="132"/>
    </location>
    <ligand>
        <name>Zn(2+)</name>
        <dbReference type="ChEBI" id="CHEBI:29105"/>
    </ligand>
</feature>
<evidence type="ECO:0000256" key="9">
    <source>
        <dbReference type="ARBA" id="ARBA00022884"/>
    </source>
</evidence>
<keyword evidence="13" id="KW-0862">Zinc</keyword>